<evidence type="ECO:0000313" key="3">
    <source>
        <dbReference type="EMBL" id="CAB4214330.1"/>
    </source>
</evidence>
<name>A0A6J5P386_9CAUD</name>
<dbReference type="EMBL" id="LR796862">
    <property type="protein sequence ID" value="CAB4171377.1"/>
    <property type="molecule type" value="Genomic_DNA"/>
</dbReference>
<proteinExistence type="predicted"/>
<dbReference type="EMBL" id="LR796767">
    <property type="protein sequence ID" value="CAB4164416.1"/>
    <property type="molecule type" value="Genomic_DNA"/>
</dbReference>
<gene>
    <name evidence="3" type="ORF">UFOVP1453_30</name>
    <name evidence="1" type="ORF">UFOVP832_25</name>
    <name evidence="2" type="ORF">UFOVP919_49</name>
</gene>
<protein>
    <submittedName>
        <fullName evidence="1">Uncharacterized protein</fullName>
    </submittedName>
</protein>
<dbReference type="EMBL" id="LR797406">
    <property type="protein sequence ID" value="CAB4214330.1"/>
    <property type="molecule type" value="Genomic_DNA"/>
</dbReference>
<dbReference type="SUPFAM" id="SSF103084">
    <property type="entry name" value="Holliday junction resolvase RusA"/>
    <property type="match status" value="1"/>
</dbReference>
<dbReference type="GO" id="GO:0006310">
    <property type="term" value="P:DNA recombination"/>
    <property type="evidence" value="ECO:0007669"/>
    <property type="project" value="InterPro"/>
</dbReference>
<evidence type="ECO:0000313" key="2">
    <source>
        <dbReference type="EMBL" id="CAB4171377.1"/>
    </source>
</evidence>
<reference evidence="1" key="1">
    <citation type="submission" date="2020-04" db="EMBL/GenBank/DDBJ databases">
        <authorList>
            <person name="Chiriac C."/>
            <person name="Salcher M."/>
            <person name="Ghai R."/>
            <person name="Kavagutti S V."/>
        </authorList>
    </citation>
    <scope>NUCLEOTIDE SEQUENCE</scope>
</reference>
<dbReference type="InterPro" id="IPR036614">
    <property type="entry name" value="RusA-like_sf"/>
</dbReference>
<dbReference type="GO" id="GO:0000287">
    <property type="term" value="F:magnesium ion binding"/>
    <property type="evidence" value="ECO:0007669"/>
    <property type="project" value="InterPro"/>
</dbReference>
<dbReference type="GO" id="GO:0006281">
    <property type="term" value="P:DNA repair"/>
    <property type="evidence" value="ECO:0007669"/>
    <property type="project" value="InterPro"/>
</dbReference>
<accession>A0A6J5P386</accession>
<evidence type="ECO:0000313" key="1">
    <source>
        <dbReference type="EMBL" id="CAB4164416.1"/>
    </source>
</evidence>
<organism evidence="1">
    <name type="scientific">uncultured Caudovirales phage</name>
    <dbReference type="NCBI Taxonomy" id="2100421"/>
    <lineage>
        <taxon>Viruses</taxon>
        <taxon>Duplodnaviria</taxon>
        <taxon>Heunggongvirae</taxon>
        <taxon>Uroviricota</taxon>
        <taxon>Caudoviricetes</taxon>
        <taxon>Peduoviridae</taxon>
        <taxon>Maltschvirus</taxon>
        <taxon>Maltschvirus maltsch</taxon>
    </lineage>
</organism>
<sequence length="131" mass="15053">MTLCLVAKRMLEFTLPWPQPKLSPNSRTHWSILAREKKIYRGACWATAKDQLKGWMPELPIGPLLLELEFVPPHRREYDRDNLVARMKSGIDGLCDALRCDDKRFTTLTARVNAEQIGGLVRVRISKEPLP</sequence>
<dbReference type="Gene3D" id="3.30.1330.70">
    <property type="entry name" value="Holliday junction resolvase RusA"/>
    <property type="match status" value="1"/>
</dbReference>